<dbReference type="PANTHER" id="PTHR34610:SF3">
    <property type="entry name" value="SSL7007 PROTEIN"/>
    <property type="match status" value="1"/>
</dbReference>
<organism evidence="2 3">
    <name type="scientific">Candidatus Gottesmanbacteria bacterium RIFCSPLOWO2_02_FULL_38_8</name>
    <dbReference type="NCBI Taxonomy" id="1798397"/>
    <lineage>
        <taxon>Bacteria</taxon>
        <taxon>Candidatus Gottesmaniibacteriota</taxon>
    </lineage>
</organism>
<dbReference type="PANTHER" id="PTHR34610">
    <property type="entry name" value="SSL7007 PROTEIN"/>
    <property type="match status" value="1"/>
</dbReference>
<dbReference type="Gene3D" id="3.40.50.1010">
    <property type="entry name" value="5'-nuclease"/>
    <property type="match status" value="1"/>
</dbReference>
<reference evidence="2 3" key="1">
    <citation type="journal article" date="2016" name="Nat. Commun.">
        <title>Thousands of microbial genomes shed light on interconnected biogeochemical processes in an aquifer system.</title>
        <authorList>
            <person name="Anantharaman K."/>
            <person name="Brown C.T."/>
            <person name="Hug L.A."/>
            <person name="Sharon I."/>
            <person name="Castelle C.J."/>
            <person name="Probst A.J."/>
            <person name="Thomas B.C."/>
            <person name="Singh A."/>
            <person name="Wilkins M.J."/>
            <person name="Karaoz U."/>
            <person name="Brodie E.L."/>
            <person name="Williams K.H."/>
            <person name="Hubbard S.S."/>
            <person name="Banfield J.F."/>
        </authorList>
    </citation>
    <scope>NUCLEOTIDE SEQUENCE [LARGE SCALE GENOMIC DNA]</scope>
</reference>
<evidence type="ECO:0000313" key="3">
    <source>
        <dbReference type="Proteomes" id="UP000179209"/>
    </source>
</evidence>
<accession>A0A1F6B2S1</accession>
<dbReference type="InterPro" id="IPR002716">
    <property type="entry name" value="PIN_dom"/>
</dbReference>
<gene>
    <name evidence="2" type="ORF">A3I51_01370</name>
</gene>
<protein>
    <submittedName>
        <fullName evidence="2">Putative toxin-antitoxin system toxin component, PIN family</fullName>
    </submittedName>
</protein>
<sequence>MTLLTKFKVVFDTNVFVSGLVFGGNCEKILRLFKDEQIELLISPQTHTEVLKKLPHFGLGKKYFNEQNAQIQAKATRVFPRIKINVCRDPKDDIFLELCLAGNANYLITGDKDLLDLKSYRSTLILSPKEFLKILS</sequence>
<dbReference type="AlphaFoldDB" id="A0A1F6B2S1"/>
<feature type="domain" description="PIN" evidence="1">
    <location>
        <begin position="7"/>
        <end position="116"/>
    </location>
</feature>
<dbReference type="Pfam" id="PF13470">
    <property type="entry name" value="PIN_3"/>
    <property type="match status" value="1"/>
</dbReference>
<dbReference type="SUPFAM" id="SSF88723">
    <property type="entry name" value="PIN domain-like"/>
    <property type="match status" value="1"/>
</dbReference>
<dbReference type="SMART" id="SM00670">
    <property type="entry name" value="PINc"/>
    <property type="match status" value="1"/>
</dbReference>
<dbReference type="InterPro" id="IPR002850">
    <property type="entry name" value="PIN_toxin-like"/>
</dbReference>
<dbReference type="NCBIfam" id="TIGR00305">
    <property type="entry name" value="putative toxin-antitoxin system toxin component, PIN family"/>
    <property type="match status" value="1"/>
</dbReference>
<dbReference type="EMBL" id="MFKA01000070">
    <property type="protein sequence ID" value="OGG31230.1"/>
    <property type="molecule type" value="Genomic_DNA"/>
</dbReference>
<dbReference type="Proteomes" id="UP000179209">
    <property type="component" value="Unassembled WGS sequence"/>
</dbReference>
<name>A0A1F6B2S1_9BACT</name>
<evidence type="ECO:0000313" key="2">
    <source>
        <dbReference type="EMBL" id="OGG31230.1"/>
    </source>
</evidence>
<proteinExistence type="predicted"/>
<comment type="caution">
    <text evidence="2">The sequence shown here is derived from an EMBL/GenBank/DDBJ whole genome shotgun (WGS) entry which is preliminary data.</text>
</comment>
<dbReference type="InterPro" id="IPR029060">
    <property type="entry name" value="PIN-like_dom_sf"/>
</dbReference>
<evidence type="ECO:0000259" key="1">
    <source>
        <dbReference type="SMART" id="SM00670"/>
    </source>
</evidence>